<dbReference type="Pfam" id="PF07963">
    <property type="entry name" value="N_methyl"/>
    <property type="match status" value="1"/>
</dbReference>
<dbReference type="EMBL" id="SRSC01000002">
    <property type="protein sequence ID" value="TGU72753.1"/>
    <property type="molecule type" value="Genomic_DNA"/>
</dbReference>
<comment type="caution">
    <text evidence="3">The sequence shown here is derived from an EMBL/GenBank/DDBJ whole genome shotgun (WGS) entry which is preliminary data.</text>
</comment>
<dbReference type="InterPro" id="IPR012902">
    <property type="entry name" value="N_methyl_site"/>
</dbReference>
<evidence type="ECO:0000313" key="4">
    <source>
        <dbReference type="Proteomes" id="UP000306416"/>
    </source>
</evidence>
<sequence length="74" mass="8203">MPATIRNQQGFTLFELITVMLIIGVLATLAIPEMTAYREKAFNSASASDLKNLKASMESYAAENQEYPVVVAYR</sequence>
<organism evidence="3 4">
    <name type="scientific">Geomonas terrae</name>
    <dbReference type="NCBI Taxonomy" id="2562681"/>
    <lineage>
        <taxon>Bacteria</taxon>
        <taxon>Pseudomonadati</taxon>
        <taxon>Thermodesulfobacteriota</taxon>
        <taxon>Desulfuromonadia</taxon>
        <taxon>Geobacterales</taxon>
        <taxon>Geobacteraceae</taxon>
        <taxon>Geomonas</taxon>
    </lineage>
</organism>
<keyword evidence="4" id="KW-1185">Reference proteome</keyword>
<dbReference type="AlphaFoldDB" id="A0A4S1CH87"/>
<dbReference type="Proteomes" id="UP000306416">
    <property type="component" value="Unassembled WGS sequence"/>
</dbReference>
<evidence type="ECO:0000256" key="2">
    <source>
        <dbReference type="SAM" id="Phobius"/>
    </source>
</evidence>
<name>A0A4S1CH87_9BACT</name>
<dbReference type="Gene3D" id="3.30.700.10">
    <property type="entry name" value="Glycoprotein, Type 4 Pilin"/>
    <property type="match status" value="1"/>
</dbReference>
<dbReference type="RefSeq" id="WP_135870226.1">
    <property type="nucleotide sequence ID" value="NZ_SRSC01000002.1"/>
</dbReference>
<dbReference type="SUPFAM" id="SSF54523">
    <property type="entry name" value="Pili subunits"/>
    <property type="match status" value="1"/>
</dbReference>
<dbReference type="PANTHER" id="PTHR30093">
    <property type="entry name" value="GENERAL SECRETION PATHWAY PROTEIN G"/>
    <property type="match status" value="1"/>
</dbReference>
<proteinExistence type="predicted"/>
<keyword evidence="1" id="KW-0488">Methylation</keyword>
<dbReference type="InterPro" id="IPR045584">
    <property type="entry name" value="Pilin-like"/>
</dbReference>
<dbReference type="InterPro" id="IPR000983">
    <property type="entry name" value="Bac_GSPG_pilin"/>
</dbReference>
<dbReference type="PRINTS" id="PR00813">
    <property type="entry name" value="BCTERIALGSPG"/>
</dbReference>
<evidence type="ECO:0000256" key="1">
    <source>
        <dbReference type="ARBA" id="ARBA00022481"/>
    </source>
</evidence>
<dbReference type="NCBIfam" id="TIGR02532">
    <property type="entry name" value="IV_pilin_GFxxxE"/>
    <property type="match status" value="1"/>
</dbReference>
<accession>A0A4S1CH87</accession>
<keyword evidence="2" id="KW-0472">Membrane</keyword>
<evidence type="ECO:0000313" key="3">
    <source>
        <dbReference type="EMBL" id="TGU72753.1"/>
    </source>
</evidence>
<dbReference type="GO" id="GO:0015628">
    <property type="term" value="P:protein secretion by the type II secretion system"/>
    <property type="evidence" value="ECO:0007669"/>
    <property type="project" value="InterPro"/>
</dbReference>
<reference evidence="3 4" key="1">
    <citation type="submission" date="2019-04" db="EMBL/GenBank/DDBJ databases">
        <title>Geobacter oryzae sp. nov., ferric-reducing bacteria isolated from paddy soil.</title>
        <authorList>
            <person name="Xu Z."/>
            <person name="Masuda Y."/>
            <person name="Itoh H."/>
            <person name="Senoo K."/>
        </authorList>
    </citation>
    <scope>NUCLEOTIDE SEQUENCE [LARGE SCALE GENOMIC DNA]</scope>
    <source>
        <strain evidence="3 4">Red111</strain>
    </source>
</reference>
<dbReference type="GO" id="GO:0015627">
    <property type="term" value="C:type II protein secretion system complex"/>
    <property type="evidence" value="ECO:0007669"/>
    <property type="project" value="InterPro"/>
</dbReference>
<gene>
    <name evidence="3" type="ORF">E4633_10715</name>
</gene>
<keyword evidence="2" id="KW-0812">Transmembrane</keyword>
<protein>
    <submittedName>
        <fullName evidence="3">Prepilin-type N-terminal cleavage/methylation domain-containing protein</fullName>
    </submittedName>
</protein>
<keyword evidence="2" id="KW-1133">Transmembrane helix</keyword>
<feature type="transmembrane region" description="Helical" evidence="2">
    <location>
        <begin position="12"/>
        <end position="31"/>
    </location>
</feature>